<dbReference type="Proteomes" id="UP000218334">
    <property type="component" value="Unassembled WGS sequence"/>
</dbReference>
<evidence type="ECO:0000313" key="1">
    <source>
        <dbReference type="EMBL" id="PBK68373.1"/>
    </source>
</evidence>
<evidence type="ECO:0000313" key="2">
    <source>
        <dbReference type="Proteomes" id="UP000218334"/>
    </source>
</evidence>
<proteinExistence type="predicted"/>
<reference evidence="2" key="1">
    <citation type="journal article" date="2017" name="Nat. Ecol. Evol.">
        <title>Genome expansion and lineage-specific genetic innovations in the forest pathogenic fungi Armillaria.</title>
        <authorList>
            <person name="Sipos G."/>
            <person name="Prasanna A.N."/>
            <person name="Walter M.C."/>
            <person name="O'Connor E."/>
            <person name="Balint B."/>
            <person name="Krizsan K."/>
            <person name="Kiss B."/>
            <person name="Hess J."/>
            <person name="Varga T."/>
            <person name="Slot J."/>
            <person name="Riley R."/>
            <person name="Boka B."/>
            <person name="Rigling D."/>
            <person name="Barry K."/>
            <person name="Lee J."/>
            <person name="Mihaltcheva S."/>
            <person name="LaButti K."/>
            <person name="Lipzen A."/>
            <person name="Waldron R."/>
            <person name="Moloney N.M."/>
            <person name="Sperisen C."/>
            <person name="Kredics L."/>
            <person name="Vagvoelgyi C."/>
            <person name="Patrignani A."/>
            <person name="Fitzpatrick D."/>
            <person name="Nagy I."/>
            <person name="Doyle S."/>
            <person name="Anderson J.B."/>
            <person name="Grigoriev I.V."/>
            <person name="Gueldener U."/>
            <person name="Muensterkoetter M."/>
            <person name="Nagy L.G."/>
        </authorList>
    </citation>
    <scope>NUCLEOTIDE SEQUENCE [LARGE SCALE GENOMIC DNA]</scope>
    <source>
        <strain evidence="2">28-4</strain>
    </source>
</reference>
<gene>
    <name evidence="1" type="ORF">ARMSODRAFT_976179</name>
</gene>
<dbReference type="EMBL" id="KZ293433">
    <property type="protein sequence ID" value="PBK68373.1"/>
    <property type="molecule type" value="Genomic_DNA"/>
</dbReference>
<sequence length="171" mass="19163">MGFEERTGLRYEYLMCGYQHAILKEMVSEEKVTVENIIDDVTSASVEKNVIAPHEDVPVEDSTVMPQRPSPSIEGIEMVPRGGYHDPASTSAEKLEATSCREYQGTDCASIEKIKVAPHRGYRDVTYVSIEKIEATSHKQYRGAACVNNEKIDSTSHREYRHGARASIEKI</sequence>
<protein>
    <submittedName>
        <fullName evidence="1">Uncharacterized protein</fullName>
    </submittedName>
</protein>
<organism evidence="1 2">
    <name type="scientific">Armillaria solidipes</name>
    <dbReference type="NCBI Taxonomy" id="1076256"/>
    <lineage>
        <taxon>Eukaryota</taxon>
        <taxon>Fungi</taxon>
        <taxon>Dikarya</taxon>
        <taxon>Basidiomycota</taxon>
        <taxon>Agaricomycotina</taxon>
        <taxon>Agaricomycetes</taxon>
        <taxon>Agaricomycetidae</taxon>
        <taxon>Agaricales</taxon>
        <taxon>Marasmiineae</taxon>
        <taxon>Physalacriaceae</taxon>
        <taxon>Armillaria</taxon>
    </lineage>
</organism>
<name>A0A2H3BWU2_9AGAR</name>
<accession>A0A2H3BWU2</accession>
<keyword evidence="2" id="KW-1185">Reference proteome</keyword>
<dbReference type="AlphaFoldDB" id="A0A2H3BWU2"/>